<dbReference type="Pfam" id="PF10318">
    <property type="entry name" value="7TM_GPCR_Srh"/>
    <property type="match status" value="1"/>
</dbReference>
<dbReference type="InterPro" id="IPR053220">
    <property type="entry name" value="Nematode_rcpt-like_serp_H"/>
</dbReference>
<dbReference type="InterPro" id="IPR019422">
    <property type="entry name" value="7TM_GPCR_serpentine_rcpt_Srh"/>
</dbReference>
<evidence type="ECO:0000313" key="1">
    <source>
        <dbReference type="EnsemblMetazoa" id="PPA40950.1"/>
    </source>
</evidence>
<proteinExistence type="predicted"/>
<organism evidence="1 2">
    <name type="scientific">Pristionchus pacificus</name>
    <name type="common">Parasitic nematode worm</name>
    <dbReference type="NCBI Taxonomy" id="54126"/>
    <lineage>
        <taxon>Eukaryota</taxon>
        <taxon>Metazoa</taxon>
        <taxon>Ecdysozoa</taxon>
        <taxon>Nematoda</taxon>
        <taxon>Chromadorea</taxon>
        <taxon>Rhabditida</taxon>
        <taxon>Rhabditina</taxon>
        <taxon>Diplogasteromorpha</taxon>
        <taxon>Diplogasteroidea</taxon>
        <taxon>Neodiplogasteridae</taxon>
        <taxon>Pristionchus</taxon>
    </lineage>
</organism>
<reference evidence="2" key="1">
    <citation type="journal article" date="2008" name="Nat. Genet.">
        <title>The Pristionchus pacificus genome provides a unique perspective on nematode lifestyle and parasitism.</title>
        <authorList>
            <person name="Dieterich C."/>
            <person name="Clifton S.W."/>
            <person name="Schuster L.N."/>
            <person name="Chinwalla A."/>
            <person name="Delehaunty K."/>
            <person name="Dinkelacker I."/>
            <person name="Fulton L."/>
            <person name="Fulton R."/>
            <person name="Godfrey J."/>
            <person name="Minx P."/>
            <person name="Mitreva M."/>
            <person name="Roeseler W."/>
            <person name="Tian H."/>
            <person name="Witte H."/>
            <person name="Yang S.P."/>
            <person name="Wilson R.K."/>
            <person name="Sommer R.J."/>
        </authorList>
    </citation>
    <scope>NUCLEOTIDE SEQUENCE [LARGE SCALE GENOMIC DNA]</scope>
    <source>
        <strain evidence="2">PS312</strain>
    </source>
</reference>
<sequence>MGEDYNLRLTQARFSFYSLTSPYSAISFSKQFLSMETSVFLSPSEQDAILLGQRIVFGISSILNILSLICLLRETPPHQATVRNYLVLIQCFLVAADVYLNILFEPIPLFPLAAAFCKGLLCDRGIHMAYLTNIIFWLLLMVLCSTILCCIFRHQTLLPPKHRAKLADVLVVTPLFLLSLFVHMFRLLHSLNRTNGSIRYDSGSVLATFVQHYEQITVV</sequence>
<keyword evidence="2" id="KW-1185">Reference proteome</keyword>
<dbReference type="OrthoDB" id="5852718at2759"/>
<dbReference type="PANTHER" id="PTHR22941">
    <property type="entry name" value="SERPENTINE RECEPTOR"/>
    <property type="match status" value="1"/>
</dbReference>
<dbReference type="Proteomes" id="UP000005239">
    <property type="component" value="Unassembled WGS sequence"/>
</dbReference>
<dbReference type="AlphaFoldDB" id="A0A2A6CMV8"/>
<accession>A0A8R1UXY9</accession>
<evidence type="ECO:0000313" key="2">
    <source>
        <dbReference type="Proteomes" id="UP000005239"/>
    </source>
</evidence>
<reference evidence="1" key="2">
    <citation type="submission" date="2022-06" db="UniProtKB">
        <authorList>
            <consortium name="EnsemblMetazoa"/>
        </authorList>
    </citation>
    <scope>IDENTIFICATION</scope>
    <source>
        <strain evidence="1">PS312</strain>
    </source>
</reference>
<dbReference type="PANTHER" id="PTHR22941:SF26">
    <property type="entry name" value="SERPENTINE RECEPTOR, CLASS H"/>
    <property type="match status" value="1"/>
</dbReference>
<accession>A0A2A6CMV8</accession>
<gene>
    <name evidence="1" type="primary">WBGene00279319</name>
</gene>
<dbReference type="EnsemblMetazoa" id="PPA40950.1">
    <property type="protein sequence ID" value="PPA40950.1"/>
    <property type="gene ID" value="WBGene00279319"/>
</dbReference>
<protein>
    <submittedName>
        <fullName evidence="1">G protein-coupled receptor</fullName>
    </submittedName>
</protein>
<name>A0A2A6CMV8_PRIPA</name>